<protein>
    <submittedName>
        <fullName evidence="1">Uncharacterized protein</fullName>
    </submittedName>
</protein>
<dbReference type="EMBL" id="MAYW01000035">
    <property type="protein sequence ID" value="ODS33189.1"/>
    <property type="molecule type" value="Genomic_DNA"/>
</dbReference>
<proteinExistence type="predicted"/>
<evidence type="ECO:0000313" key="2">
    <source>
        <dbReference type="Proteomes" id="UP000094056"/>
    </source>
</evidence>
<dbReference type="AlphaFoldDB" id="A0A1E3XC52"/>
<gene>
    <name evidence="1" type="ORF">SCARUB_01667</name>
</gene>
<dbReference type="Proteomes" id="UP000094056">
    <property type="component" value="Unassembled WGS sequence"/>
</dbReference>
<organism evidence="1 2">
    <name type="scientific">Candidatus Scalindua rubra</name>
    <dbReference type="NCBI Taxonomy" id="1872076"/>
    <lineage>
        <taxon>Bacteria</taxon>
        <taxon>Pseudomonadati</taxon>
        <taxon>Planctomycetota</taxon>
        <taxon>Candidatus Brocadiia</taxon>
        <taxon>Candidatus Brocadiales</taxon>
        <taxon>Candidatus Scalinduaceae</taxon>
        <taxon>Candidatus Scalindua</taxon>
    </lineage>
</organism>
<comment type="caution">
    <text evidence="1">The sequence shown here is derived from an EMBL/GenBank/DDBJ whole genome shotgun (WGS) entry which is preliminary data.</text>
</comment>
<accession>A0A1E3XC52</accession>
<evidence type="ECO:0000313" key="1">
    <source>
        <dbReference type="EMBL" id="ODS33189.1"/>
    </source>
</evidence>
<sequence>MTATTQDILEKKSELLLEKMQEFGIKQNCQDYHGYIQVKKIVEDLASSCAEYEKLIRFVINFIKI</sequence>
<name>A0A1E3XC52_9BACT</name>
<reference evidence="1 2" key="1">
    <citation type="submission" date="2016-07" db="EMBL/GenBank/DDBJ databases">
        <title>Draft genome of Scalindua rubra, obtained from a brine-seawater interface in the Red Sea, sheds light on salt adaptation in anammox bacteria.</title>
        <authorList>
            <person name="Speth D.R."/>
            <person name="Lagkouvardos I."/>
            <person name="Wang Y."/>
            <person name="Qian P.-Y."/>
            <person name="Dutilh B.E."/>
            <person name="Jetten M.S."/>
        </authorList>
    </citation>
    <scope>NUCLEOTIDE SEQUENCE [LARGE SCALE GENOMIC DNA]</scope>
    <source>
        <strain evidence="1">BSI-1</strain>
    </source>
</reference>